<reference evidence="2" key="1">
    <citation type="submission" date="2009-12" db="EMBL/GenBank/DDBJ databases">
        <title>Sequence of Clostridiales genomosp. BVAB3 str. UPII9-5.</title>
        <authorList>
            <person name="Madupu R."/>
            <person name="Durkin A.S."/>
            <person name="Torralba M."/>
            <person name="Methe B."/>
            <person name="Sutton G.G."/>
            <person name="Strausberg R.L."/>
            <person name="Nelson K.E."/>
        </authorList>
    </citation>
    <scope>NUCLEOTIDE SEQUENCE [LARGE SCALE GENOMIC DNA]</scope>
    <source>
        <strain evidence="2">28L</strain>
    </source>
</reference>
<gene>
    <name evidence="1" type="ORF">HMPREF0889_0403</name>
</gene>
<evidence type="ECO:0000313" key="1">
    <source>
        <dbReference type="EMBL" id="EFD93997.1"/>
    </source>
</evidence>
<dbReference type="EMBL" id="ADGP01000020">
    <property type="protein sequence ID" value="EFD93997.1"/>
    <property type="molecule type" value="Genomic_DNA"/>
</dbReference>
<dbReference type="AlphaFoldDB" id="D3LV69"/>
<organism evidence="1 2">
    <name type="scientific">Megasphaera lornae</name>
    <dbReference type="NCBI Taxonomy" id="1000568"/>
    <lineage>
        <taxon>Bacteria</taxon>
        <taxon>Bacillati</taxon>
        <taxon>Bacillota</taxon>
        <taxon>Negativicutes</taxon>
        <taxon>Veillonellales</taxon>
        <taxon>Veillonellaceae</taxon>
        <taxon>Megasphaera</taxon>
    </lineage>
</organism>
<evidence type="ECO:0000313" key="2">
    <source>
        <dbReference type="Proteomes" id="UP000003242"/>
    </source>
</evidence>
<evidence type="ECO:0008006" key="3">
    <source>
        <dbReference type="Google" id="ProtNLM"/>
    </source>
</evidence>
<comment type="caution">
    <text evidence="1">The sequence shown here is derived from an EMBL/GenBank/DDBJ whole genome shotgun (WGS) entry which is preliminary data.</text>
</comment>
<sequence length="280" mass="32301">MAIQLGKNNEDGLKRAVYVAVQEKSRYVAERIARTESARAWADGFIARYETDDTVAAYRWEVSSAHPCTDVCDMYANADLWGLGKGIYPKDQCPTLPAHPHCLCYLSPIYEGEVDLNEQQDLREEGGNHWLQKQSKDVQRQLLGVQGAKAWEAGRPWQDILRNYSPAVMKSRVKYLPIDRSMLYYKQMKEIEPTISKVIQEVAKATETKLAGFECRIKEIDSYQRKIKEHFDLGDENYRAKDIVRYTYLAEADNLVDKIKEIRQKLEDKGYKTVEVKIHG</sequence>
<name>D3LV69_9FIRM</name>
<dbReference type="eggNOG" id="ENOG502Z8I5">
    <property type="taxonomic scope" value="Bacteria"/>
</dbReference>
<dbReference type="Proteomes" id="UP000003242">
    <property type="component" value="Unassembled WGS sequence"/>
</dbReference>
<protein>
    <recommendedName>
        <fullName evidence="3">Phage head morphogenesis domain-containing protein</fullName>
    </recommendedName>
</protein>
<dbReference type="RefSeq" id="WP_009369900.1">
    <property type="nucleotide sequence ID" value="NZ_ADGP01000020.1"/>
</dbReference>
<proteinExistence type="predicted"/>
<accession>D3LV69</accession>
<dbReference type="OrthoDB" id="9151105at2"/>
<dbReference type="STRING" id="699218.HMPREF0889_0403"/>